<evidence type="ECO:0000256" key="2">
    <source>
        <dbReference type="ARBA" id="ARBA00006285"/>
    </source>
</evidence>
<comment type="similarity">
    <text evidence="2">Belongs to the glycosyl hydrolase 20 family.</text>
</comment>
<dbReference type="Proteomes" id="UP001470230">
    <property type="component" value="Unassembled WGS sequence"/>
</dbReference>
<dbReference type="Gene3D" id="3.30.379.10">
    <property type="entry name" value="Chitobiase/beta-hexosaminidase domain 2-like"/>
    <property type="match status" value="1"/>
</dbReference>
<dbReference type="EMBL" id="JAPFFF010000003">
    <property type="protein sequence ID" value="KAK8895133.1"/>
    <property type="molecule type" value="Genomic_DNA"/>
</dbReference>
<comment type="catalytic activity">
    <reaction evidence="1">
        <text>Hydrolysis of terminal non-reducing N-acetyl-D-hexosamine residues in N-acetyl-beta-D-hexosaminides.</text>
        <dbReference type="EC" id="3.2.1.52"/>
    </reaction>
</comment>
<keyword evidence="6" id="KW-0732">Signal</keyword>
<dbReference type="InterPro" id="IPR017853">
    <property type="entry name" value="GH"/>
</dbReference>
<dbReference type="InterPro" id="IPR025705">
    <property type="entry name" value="Beta_hexosaminidase_sua/sub"/>
</dbReference>
<evidence type="ECO:0000313" key="9">
    <source>
        <dbReference type="EMBL" id="KAK8895133.1"/>
    </source>
</evidence>
<feature type="domain" description="Beta-hexosaminidase bacterial type N-terminal" evidence="8">
    <location>
        <begin position="21"/>
        <end position="137"/>
    </location>
</feature>
<dbReference type="SUPFAM" id="SSF55545">
    <property type="entry name" value="beta-N-acetylhexosaminidase-like domain"/>
    <property type="match status" value="1"/>
</dbReference>
<evidence type="ECO:0000256" key="5">
    <source>
        <dbReference type="ARBA" id="ARBA00023295"/>
    </source>
</evidence>
<keyword evidence="5" id="KW-0326">Glycosidase</keyword>
<protein>
    <recommendedName>
        <fullName evidence="3">beta-N-acetylhexosaminidase</fullName>
        <ecNumber evidence="3">3.2.1.52</ecNumber>
    </recommendedName>
</protein>
<evidence type="ECO:0000256" key="4">
    <source>
        <dbReference type="ARBA" id="ARBA00022801"/>
    </source>
</evidence>
<feature type="domain" description="Glycoside hydrolase family 20 catalytic" evidence="7">
    <location>
        <begin position="181"/>
        <end position="528"/>
    </location>
</feature>
<feature type="chain" id="PRO_5046066664" description="beta-N-acetylhexosaminidase" evidence="6">
    <location>
        <begin position="16"/>
        <end position="691"/>
    </location>
</feature>
<dbReference type="PANTHER" id="PTHR22600">
    <property type="entry name" value="BETA-HEXOSAMINIDASE"/>
    <property type="match status" value="1"/>
</dbReference>
<dbReference type="InterPro" id="IPR029018">
    <property type="entry name" value="Hex-like_dom2"/>
</dbReference>
<dbReference type="Pfam" id="PF00728">
    <property type="entry name" value="Glyco_hydro_20"/>
    <property type="match status" value="1"/>
</dbReference>
<dbReference type="CDD" id="cd06563">
    <property type="entry name" value="GH20_chitobiase-like"/>
    <property type="match status" value="1"/>
</dbReference>
<proteinExistence type="inferred from homology"/>
<evidence type="ECO:0000256" key="6">
    <source>
        <dbReference type="SAM" id="SignalP"/>
    </source>
</evidence>
<accession>A0ABR2KVJ1</accession>
<comment type="caution">
    <text evidence="9">The sequence shown here is derived from an EMBL/GenBank/DDBJ whole genome shotgun (WGS) entry which is preliminary data.</text>
</comment>
<evidence type="ECO:0000259" key="7">
    <source>
        <dbReference type="Pfam" id="PF00728"/>
    </source>
</evidence>
<gene>
    <name evidence="9" type="ORF">M9Y10_023575</name>
</gene>
<dbReference type="Gene3D" id="3.20.20.80">
    <property type="entry name" value="Glycosidases"/>
    <property type="match status" value="1"/>
</dbReference>
<sequence>MMILCIFIFASFVLSDNPKIPNIIPLPLEFQINNGFFTLDSDTGISYDSTFPNLSFIINYARTWIYGATQFNLKILSSPMNVGIVFDTPNEERNGLKSMKDEEYYLSITNDRVLIISSSYNGFLYGFTTFLQLMPPEIYNLDPSIECSLVDTEECRKYDWEPNKGVEWIASCATIKDMPRFGYRGVMLDTSRHFFTVDVIKRLLRVMAILKLNHFQIHLSDDPGNRFESFKYPGFQTVGSIRKSSPKPWASSESDGKQYGPFYYTQDQLRELVQYATNLGITIVPEFEFPGHALGALAPYYQYSCRQVPLEVSCKWGGSIDVFCPGNDETISFLEDVLEEIMEIFPSKYIHIGGDECKKSRWSSCPKCQSRMKTEGLSNVNELQGWMVSHFSNFLDQHGRRLVGWGEILEGKDISQSAIVMNWQGIMAAVDATKKGHNTIDDGNRHFYFNYKQFPADDIYEYNSPNDFVPFWYTYQKDPYYLIDPENTHLVLGVQGCAWSEFIWGDEPDLHYKLFPRTTALSEIGWSTNSSKNWPRFYSGYVRSFKKRLEYMGVSPAPLMLHHEIGWTKENLTSDGSFKTLNWNVTKSFNRDCSYDIAFIKTGGSQNVDLKVKNVKIIVGGSELISLPDEQTATFGDDGNYGAFYHFKLENKIGDNKEVELQADVAGTNGDDCEGSIAIYATEFKSPYPTP</sequence>
<dbReference type="SUPFAM" id="SSF51445">
    <property type="entry name" value="(Trans)glycosidases"/>
    <property type="match status" value="1"/>
</dbReference>
<dbReference type="InterPro" id="IPR015882">
    <property type="entry name" value="HEX_bac_N"/>
</dbReference>
<dbReference type="PRINTS" id="PR00738">
    <property type="entry name" value="GLHYDRLASE20"/>
</dbReference>
<dbReference type="PANTHER" id="PTHR22600:SF57">
    <property type="entry name" value="BETA-N-ACETYLHEXOSAMINIDASE"/>
    <property type="match status" value="1"/>
</dbReference>
<feature type="signal peptide" evidence="6">
    <location>
        <begin position="1"/>
        <end position="15"/>
    </location>
</feature>
<dbReference type="Pfam" id="PF02838">
    <property type="entry name" value="Glyco_hydro_20b"/>
    <property type="match status" value="1"/>
</dbReference>
<evidence type="ECO:0000313" key="10">
    <source>
        <dbReference type="Proteomes" id="UP001470230"/>
    </source>
</evidence>
<evidence type="ECO:0000256" key="3">
    <source>
        <dbReference type="ARBA" id="ARBA00012663"/>
    </source>
</evidence>
<dbReference type="InterPro" id="IPR015883">
    <property type="entry name" value="Glyco_hydro_20_cat"/>
</dbReference>
<dbReference type="EC" id="3.2.1.52" evidence="3"/>
<organism evidence="9 10">
    <name type="scientific">Tritrichomonas musculus</name>
    <dbReference type="NCBI Taxonomy" id="1915356"/>
    <lineage>
        <taxon>Eukaryota</taxon>
        <taxon>Metamonada</taxon>
        <taxon>Parabasalia</taxon>
        <taxon>Tritrichomonadida</taxon>
        <taxon>Tritrichomonadidae</taxon>
        <taxon>Tritrichomonas</taxon>
    </lineage>
</organism>
<evidence type="ECO:0000256" key="1">
    <source>
        <dbReference type="ARBA" id="ARBA00001231"/>
    </source>
</evidence>
<name>A0ABR2KVJ1_9EUKA</name>
<keyword evidence="10" id="KW-1185">Reference proteome</keyword>
<reference evidence="9 10" key="1">
    <citation type="submission" date="2024-04" db="EMBL/GenBank/DDBJ databases">
        <title>Tritrichomonas musculus Genome.</title>
        <authorList>
            <person name="Alves-Ferreira E."/>
            <person name="Grigg M."/>
            <person name="Lorenzi H."/>
            <person name="Galac M."/>
        </authorList>
    </citation>
    <scope>NUCLEOTIDE SEQUENCE [LARGE SCALE GENOMIC DNA]</scope>
    <source>
        <strain evidence="9 10">EAF2021</strain>
    </source>
</reference>
<evidence type="ECO:0000259" key="8">
    <source>
        <dbReference type="Pfam" id="PF02838"/>
    </source>
</evidence>
<keyword evidence="4" id="KW-0378">Hydrolase</keyword>